<name>A0A9Q3BDY7_9BASI</name>
<feature type="domain" description="Rhodanese" evidence="4">
    <location>
        <begin position="59"/>
        <end position="167"/>
    </location>
</feature>
<evidence type="ECO:0000256" key="1">
    <source>
        <dbReference type="ARBA" id="ARBA00022679"/>
    </source>
</evidence>
<evidence type="ECO:0000313" key="6">
    <source>
        <dbReference type="Proteomes" id="UP000765509"/>
    </source>
</evidence>
<keyword evidence="6" id="KW-1185">Reference proteome</keyword>
<dbReference type="Gene3D" id="3.40.250.10">
    <property type="entry name" value="Rhodanese-like domain"/>
    <property type="match status" value="2"/>
</dbReference>
<dbReference type="GO" id="GO:0004792">
    <property type="term" value="F:thiosulfate-cyanide sulfurtransferase activity"/>
    <property type="evidence" value="ECO:0007669"/>
    <property type="project" value="TreeGrafter"/>
</dbReference>
<gene>
    <name evidence="5" type="ORF">O181_003078</name>
</gene>
<organism evidence="5 6">
    <name type="scientific">Austropuccinia psidii MF-1</name>
    <dbReference type="NCBI Taxonomy" id="1389203"/>
    <lineage>
        <taxon>Eukaryota</taxon>
        <taxon>Fungi</taxon>
        <taxon>Dikarya</taxon>
        <taxon>Basidiomycota</taxon>
        <taxon>Pucciniomycotina</taxon>
        <taxon>Pucciniomycetes</taxon>
        <taxon>Pucciniales</taxon>
        <taxon>Sphaerophragmiaceae</taxon>
        <taxon>Austropuccinia</taxon>
    </lineage>
</organism>
<proteinExistence type="predicted"/>
<dbReference type="InterPro" id="IPR001763">
    <property type="entry name" value="Rhodanese-like_dom"/>
</dbReference>
<dbReference type="SMART" id="SM00450">
    <property type="entry name" value="RHOD"/>
    <property type="match status" value="2"/>
</dbReference>
<dbReference type="CDD" id="cd01449">
    <property type="entry name" value="TST_Repeat_2"/>
    <property type="match status" value="1"/>
</dbReference>
<dbReference type="InterPro" id="IPR045078">
    <property type="entry name" value="TST/MPST-like"/>
</dbReference>
<dbReference type="EMBL" id="AVOT02000534">
    <property type="protein sequence ID" value="MBW0463363.1"/>
    <property type="molecule type" value="Genomic_DNA"/>
</dbReference>
<evidence type="ECO:0000259" key="4">
    <source>
        <dbReference type="PROSITE" id="PS50206"/>
    </source>
</evidence>
<dbReference type="GO" id="GO:0005739">
    <property type="term" value="C:mitochondrion"/>
    <property type="evidence" value="ECO:0007669"/>
    <property type="project" value="TreeGrafter"/>
</dbReference>
<evidence type="ECO:0000256" key="3">
    <source>
        <dbReference type="SAM" id="MobiDB-lite"/>
    </source>
</evidence>
<dbReference type="SUPFAM" id="SSF52821">
    <property type="entry name" value="Rhodanese/Cell cycle control phosphatase"/>
    <property type="match status" value="2"/>
</dbReference>
<dbReference type="OrthoDB" id="270167at2759"/>
<sequence>MAFFGLTGALKRRLTLHSFGHRSVNTMAQSISLITPRDVLSQGLESFKPLDASFHLPNSGRSASEEYSIQSRIPGSRFFDHEAIADTSYLVNDSVKLQHMQPDLATFKRSMEQLGITRDDHLLVYDSYGIFSSPRAAWLLHSYGHPKVSVLDGGLPRWIHEAHPVESGQPNSIFTTEYSFVGFDEHDARQKVISYESIVRNSHASVTDRITVLDARPRGRFSGTDPEPRPGLSSGHIPHSLSLPFGSLLTTSTESEPYTKYLAPSELDRVFQEAIGDQKSWQEIKAGDRPIVASCGSGMTACVIWLALYLCGGKVEKFKLYDESWTGYAQRGNSRIEKN</sequence>
<dbReference type="AlphaFoldDB" id="A0A9Q3BDY7"/>
<dbReference type="PROSITE" id="PS50206">
    <property type="entry name" value="RHODANESE_3"/>
    <property type="match status" value="2"/>
</dbReference>
<feature type="domain" description="Rhodanese" evidence="4">
    <location>
        <begin position="206"/>
        <end position="337"/>
    </location>
</feature>
<keyword evidence="1" id="KW-0808">Transferase</keyword>
<dbReference type="Proteomes" id="UP000765509">
    <property type="component" value="Unassembled WGS sequence"/>
</dbReference>
<reference evidence="5" key="1">
    <citation type="submission" date="2021-03" db="EMBL/GenBank/DDBJ databases">
        <title>Draft genome sequence of rust myrtle Austropuccinia psidii MF-1, a brazilian biotype.</title>
        <authorList>
            <person name="Quecine M.C."/>
            <person name="Pachon D.M.R."/>
            <person name="Bonatelli M.L."/>
            <person name="Correr F.H."/>
            <person name="Franceschini L.M."/>
            <person name="Leite T.F."/>
            <person name="Margarido G.R.A."/>
            <person name="Almeida C.A."/>
            <person name="Ferrarezi J.A."/>
            <person name="Labate C.A."/>
        </authorList>
    </citation>
    <scope>NUCLEOTIDE SEQUENCE</scope>
    <source>
        <strain evidence="5">MF-1</strain>
    </source>
</reference>
<keyword evidence="2" id="KW-0677">Repeat</keyword>
<dbReference type="Pfam" id="PF00581">
    <property type="entry name" value="Rhodanese"/>
    <property type="match status" value="2"/>
</dbReference>
<accession>A0A9Q3BDY7</accession>
<evidence type="ECO:0000313" key="5">
    <source>
        <dbReference type="EMBL" id="MBW0463363.1"/>
    </source>
</evidence>
<dbReference type="PANTHER" id="PTHR11364">
    <property type="entry name" value="THIOSULFATE SULFERTANSFERASE"/>
    <property type="match status" value="1"/>
</dbReference>
<evidence type="ECO:0000256" key="2">
    <source>
        <dbReference type="ARBA" id="ARBA00022737"/>
    </source>
</evidence>
<dbReference type="PANTHER" id="PTHR11364:SF27">
    <property type="entry name" value="SULFURTRANSFERASE"/>
    <property type="match status" value="1"/>
</dbReference>
<dbReference type="CDD" id="cd01448">
    <property type="entry name" value="TST_Repeat_1"/>
    <property type="match status" value="1"/>
</dbReference>
<protein>
    <recommendedName>
        <fullName evidence="4">Rhodanese domain-containing protein</fullName>
    </recommendedName>
</protein>
<feature type="region of interest" description="Disordered" evidence="3">
    <location>
        <begin position="217"/>
        <end position="238"/>
    </location>
</feature>
<dbReference type="InterPro" id="IPR036873">
    <property type="entry name" value="Rhodanese-like_dom_sf"/>
</dbReference>
<comment type="caution">
    <text evidence="5">The sequence shown here is derived from an EMBL/GenBank/DDBJ whole genome shotgun (WGS) entry which is preliminary data.</text>
</comment>